<dbReference type="Proteomes" id="UP000481043">
    <property type="component" value="Unassembled WGS sequence"/>
</dbReference>
<dbReference type="Gene3D" id="3.40.50.300">
    <property type="entry name" value="P-loop containing nucleotide triphosphate hydrolases"/>
    <property type="match status" value="1"/>
</dbReference>
<evidence type="ECO:0000313" key="4">
    <source>
        <dbReference type="Proteomes" id="UP000481043"/>
    </source>
</evidence>
<feature type="domain" description="AAA" evidence="2">
    <location>
        <begin position="136"/>
        <end position="277"/>
    </location>
</feature>
<dbReference type="GO" id="GO:0051782">
    <property type="term" value="P:negative regulation of cell division"/>
    <property type="evidence" value="ECO:0007669"/>
    <property type="project" value="TreeGrafter"/>
</dbReference>
<dbReference type="GO" id="GO:0016887">
    <property type="term" value="F:ATP hydrolysis activity"/>
    <property type="evidence" value="ECO:0007669"/>
    <property type="project" value="TreeGrafter"/>
</dbReference>
<dbReference type="Pfam" id="PF13614">
    <property type="entry name" value="AAA_31"/>
    <property type="match status" value="1"/>
</dbReference>
<dbReference type="GO" id="GO:0005524">
    <property type="term" value="F:ATP binding"/>
    <property type="evidence" value="ECO:0007669"/>
    <property type="project" value="TreeGrafter"/>
</dbReference>
<reference evidence="3 4" key="1">
    <citation type="submission" date="2020-02" db="EMBL/GenBank/DDBJ databases">
        <title>Bacillus aquiflavi sp. nov., isolated from yellow water of strong flavor Chinese baijiu in Yibin region of China.</title>
        <authorList>
            <person name="Xie J."/>
        </authorList>
    </citation>
    <scope>NUCLEOTIDE SEQUENCE [LARGE SCALE GENOMIC DNA]</scope>
    <source>
        <strain evidence="3 4">SA4</strain>
    </source>
</reference>
<dbReference type="GO" id="GO:0005829">
    <property type="term" value="C:cytosol"/>
    <property type="evidence" value="ECO:0007669"/>
    <property type="project" value="TreeGrafter"/>
</dbReference>
<dbReference type="InterPro" id="IPR050625">
    <property type="entry name" value="ParA/MinD_ATPase"/>
</dbReference>
<evidence type="ECO:0000256" key="1">
    <source>
        <dbReference type="SAM" id="Coils"/>
    </source>
</evidence>
<dbReference type="PANTHER" id="PTHR43384">
    <property type="entry name" value="SEPTUM SITE-DETERMINING PROTEIN MIND HOMOLOG, CHLOROPLASTIC-RELATED"/>
    <property type="match status" value="1"/>
</dbReference>
<dbReference type="SUPFAM" id="SSF52540">
    <property type="entry name" value="P-loop containing nucleoside triphosphate hydrolases"/>
    <property type="match status" value="1"/>
</dbReference>
<evidence type="ECO:0000313" key="3">
    <source>
        <dbReference type="EMBL" id="NEY72302.1"/>
    </source>
</evidence>
<comment type="caution">
    <text evidence="3">The sequence shown here is derived from an EMBL/GenBank/DDBJ whole genome shotgun (WGS) entry which is preliminary data.</text>
</comment>
<dbReference type="RefSeq" id="WP_163179753.1">
    <property type="nucleotide sequence ID" value="NZ_JAAIWM010000003.1"/>
</dbReference>
<dbReference type="AlphaFoldDB" id="A0A6M0Q7I1"/>
<evidence type="ECO:0000259" key="2">
    <source>
        <dbReference type="Pfam" id="PF13614"/>
    </source>
</evidence>
<dbReference type="InterPro" id="IPR027417">
    <property type="entry name" value="P-loop_NTPase"/>
</dbReference>
<proteinExistence type="predicted"/>
<keyword evidence="1" id="KW-0175">Coiled coil</keyword>
<dbReference type="EMBL" id="JAAIWM010000003">
    <property type="protein sequence ID" value="NEY72302.1"/>
    <property type="molecule type" value="Genomic_DNA"/>
</dbReference>
<name>A0A6M0Q7I1_9BACI</name>
<protein>
    <submittedName>
        <fullName evidence="3">AAA family ATPase</fullName>
    </submittedName>
</protein>
<dbReference type="InterPro" id="IPR025669">
    <property type="entry name" value="AAA_dom"/>
</dbReference>
<organism evidence="3 4">
    <name type="scientific">Bacillus mesophilus</name>
    <dbReference type="NCBI Taxonomy" id="1808955"/>
    <lineage>
        <taxon>Bacteria</taxon>
        <taxon>Bacillati</taxon>
        <taxon>Bacillota</taxon>
        <taxon>Bacilli</taxon>
        <taxon>Bacillales</taxon>
        <taxon>Bacillaceae</taxon>
        <taxon>Bacillus</taxon>
    </lineage>
</organism>
<keyword evidence="4" id="KW-1185">Reference proteome</keyword>
<accession>A0A6M0Q7I1</accession>
<dbReference type="PANTHER" id="PTHR43384:SF13">
    <property type="entry name" value="SLR0110 PROTEIN"/>
    <property type="match status" value="1"/>
</dbReference>
<gene>
    <name evidence="3" type="ORF">G4D63_11250</name>
</gene>
<sequence length="393" mass="44726">MKTRVIYYTNHLNVITQIQQAADELKYPLTTIQEMGDIKKNIKENEHTVVFIEANSSSNIYELCKKLNFTYPNVGIVLVGREEELDLRLAIRSGAVDVLFISADQHETVEVMERAVWELKKAQNQVEEVKELKEKRTITVCSTKGGVGKTTIVVNLAAELAKQKYKVVILDLNLQFGDVAMFCDIKPKRTIYEWTKEQYGNAHRDISRFVQQHESGVDIIPAPLRPEFAEAINENHIRAILLDIQESYDVVLIDTPVHLSEIGIISLEMSTDILVTTFMDLPTIKNTKIYVDTLDSLGLKDKIKVILNRAYKVKGIEPETVEKILGKKLFSRVPNKEKQIVMSVNEGKPFVLTNPRNPFSKNIKVIAKKLMDDKVTNKSKDSSIKEKVEILSR</sequence>
<dbReference type="Gene3D" id="3.40.50.2300">
    <property type="match status" value="1"/>
</dbReference>
<feature type="coiled-coil region" evidence="1">
    <location>
        <begin position="112"/>
        <end position="139"/>
    </location>
</feature>
<dbReference type="GO" id="GO:0009898">
    <property type="term" value="C:cytoplasmic side of plasma membrane"/>
    <property type="evidence" value="ECO:0007669"/>
    <property type="project" value="TreeGrafter"/>
</dbReference>